<evidence type="ECO:0000313" key="1">
    <source>
        <dbReference type="EMBL" id="JAH82091.1"/>
    </source>
</evidence>
<proteinExistence type="predicted"/>
<name>A0A0E9VVH5_ANGAN</name>
<reference evidence="1" key="1">
    <citation type="submission" date="2014-11" db="EMBL/GenBank/DDBJ databases">
        <authorList>
            <person name="Amaro Gonzalez C."/>
        </authorList>
    </citation>
    <scope>NUCLEOTIDE SEQUENCE</scope>
</reference>
<reference evidence="1" key="2">
    <citation type="journal article" date="2015" name="Fish Shellfish Immunol.">
        <title>Early steps in the European eel (Anguilla anguilla)-Vibrio vulnificus interaction in the gills: Role of the RtxA13 toxin.</title>
        <authorList>
            <person name="Callol A."/>
            <person name="Pajuelo D."/>
            <person name="Ebbesson L."/>
            <person name="Teles M."/>
            <person name="MacKenzie S."/>
            <person name="Amaro C."/>
        </authorList>
    </citation>
    <scope>NUCLEOTIDE SEQUENCE</scope>
</reference>
<protein>
    <submittedName>
        <fullName evidence="1">Uncharacterized protein</fullName>
    </submittedName>
</protein>
<dbReference type="AlphaFoldDB" id="A0A0E9VVH5"/>
<accession>A0A0E9VVH5</accession>
<sequence>MNDTVGCFCKWCNIRLHFIYFSSQSAKREFFVYLNHRHKK</sequence>
<organism evidence="1">
    <name type="scientific">Anguilla anguilla</name>
    <name type="common">European freshwater eel</name>
    <name type="synonym">Muraena anguilla</name>
    <dbReference type="NCBI Taxonomy" id="7936"/>
    <lineage>
        <taxon>Eukaryota</taxon>
        <taxon>Metazoa</taxon>
        <taxon>Chordata</taxon>
        <taxon>Craniata</taxon>
        <taxon>Vertebrata</taxon>
        <taxon>Euteleostomi</taxon>
        <taxon>Actinopterygii</taxon>
        <taxon>Neopterygii</taxon>
        <taxon>Teleostei</taxon>
        <taxon>Anguilliformes</taxon>
        <taxon>Anguillidae</taxon>
        <taxon>Anguilla</taxon>
    </lineage>
</organism>
<dbReference type="EMBL" id="GBXM01026486">
    <property type="protein sequence ID" value="JAH82091.1"/>
    <property type="molecule type" value="Transcribed_RNA"/>
</dbReference>